<keyword evidence="6" id="KW-1185">Reference proteome</keyword>
<dbReference type="OrthoDB" id="9806164at2"/>
<evidence type="ECO:0000256" key="1">
    <source>
        <dbReference type="ARBA" id="ARBA00008138"/>
    </source>
</evidence>
<dbReference type="EC" id="2.1.1.-" evidence="4"/>
<dbReference type="InterPro" id="IPR011610">
    <property type="entry name" value="SAM_mthyl_Trfase_ML2640-like"/>
</dbReference>
<evidence type="ECO:0000256" key="2">
    <source>
        <dbReference type="ARBA" id="ARBA00022603"/>
    </source>
</evidence>
<evidence type="ECO:0000256" key="4">
    <source>
        <dbReference type="RuleBase" id="RU362030"/>
    </source>
</evidence>
<dbReference type="AlphaFoldDB" id="A0A151Y2K7"/>
<name>A0A151Y2K7_9GAMM</name>
<protein>
    <recommendedName>
        <fullName evidence="4">S-adenosyl-L-methionine-dependent methyltransferase</fullName>
        <ecNumber evidence="4">2.1.1.-</ecNumber>
    </recommendedName>
</protein>
<dbReference type="Proteomes" id="UP000076276">
    <property type="component" value="Unassembled WGS sequence"/>
</dbReference>
<accession>A0A151Y2K7</accession>
<dbReference type="PANTHER" id="PTHR43619">
    <property type="entry name" value="S-ADENOSYL-L-METHIONINE-DEPENDENT METHYLTRANSFERASE YKTD-RELATED"/>
    <property type="match status" value="1"/>
</dbReference>
<sequence>MKSGRASKTAEAAAAIRANHYLYAKHPVFSDPYALQMTSTAWRSLLSHPLLNKALNSSFCNRTFGLLTAQVVARSRYAEERLFQAIEGGIRQYVLIGAGLDSFILRAAARYPELKIYEFDHPDTQNSKIKTLNLLGSIPNNVEFAPINFEHEKLSDALQRSGFDADQASFFSWLGTTHYLSPETTLATLQDISSFAAANSELVLDYSIHYKNLSGIERIGALTVSKFTHILSEPIIGAFCAEQLHQSVQYMGYRILDDLSGNEITARYFCQRADGIRHTQATHLLHLKIA</sequence>
<dbReference type="InterPro" id="IPR029063">
    <property type="entry name" value="SAM-dependent_MTases_sf"/>
</dbReference>
<dbReference type="EMBL" id="LUAW01000018">
    <property type="protein sequence ID" value="KYQ72237.1"/>
    <property type="molecule type" value="Genomic_DNA"/>
</dbReference>
<dbReference type="Pfam" id="PF04072">
    <property type="entry name" value="LCM"/>
    <property type="match status" value="1"/>
</dbReference>
<dbReference type="NCBIfam" id="TIGR00027">
    <property type="entry name" value="mthyl_TIGR00027"/>
    <property type="match status" value="1"/>
</dbReference>
<evidence type="ECO:0000313" key="5">
    <source>
        <dbReference type="EMBL" id="KYQ72237.1"/>
    </source>
</evidence>
<proteinExistence type="inferred from homology"/>
<keyword evidence="2 4" id="KW-0489">Methyltransferase</keyword>
<evidence type="ECO:0000256" key="3">
    <source>
        <dbReference type="ARBA" id="ARBA00022679"/>
    </source>
</evidence>
<comment type="function">
    <text evidence="4">Exhibits S-adenosyl-L-methionine-dependent methyltransferase activity.</text>
</comment>
<dbReference type="Gene3D" id="3.40.50.150">
    <property type="entry name" value="Vaccinia Virus protein VP39"/>
    <property type="match status" value="1"/>
</dbReference>
<dbReference type="GO" id="GO:0032259">
    <property type="term" value="P:methylation"/>
    <property type="evidence" value="ECO:0007669"/>
    <property type="project" value="UniProtKB-KW"/>
</dbReference>
<dbReference type="RefSeq" id="WP_067668549.1">
    <property type="nucleotide sequence ID" value="NZ_CBCSIK010000002.1"/>
</dbReference>
<dbReference type="InterPro" id="IPR007213">
    <property type="entry name" value="Ppm1/Ppm2/Tcmp"/>
</dbReference>
<keyword evidence="4" id="KW-0949">S-adenosyl-L-methionine</keyword>
<dbReference type="STRING" id="1806892.AZH43_11395"/>
<dbReference type="GO" id="GO:0008168">
    <property type="term" value="F:methyltransferase activity"/>
    <property type="evidence" value="ECO:0007669"/>
    <property type="project" value="UniProtKB-UniRule"/>
</dbReference>
<gene>
    <name evidence="5" type="ORF">AZH43_11395</name>
</gene>
<comment type="caution">
    <text evidence="5">The sequence shown here is derived from an EMBL/GenBank/DDBJ whole genome shotgun (WGS) entry which is preliminary data.</text>
</comment>
<organism evidence="5 6">
    <name type="scientific">Acinetobacter pragensis</name>
    <dbReference type="NCBI Taxonomy" id="1806892"/>
    <lineage>
        <taxon>Bacteria</taxon>
        <taxon>Pseudomonadati</taxon>
        <taxon>Pseudomonadota</taxon>
        <taxon>Gammaproteobacteria</taxon>
        <taxon>Moraxellales</taxon>
        <taxon>Moraxellaceae</taxon>
        <taxon>Acinetobacter</taxon>
    </lineage>
</organism>
<reference evidence="5 6" key="1">
    <citation type="submission" date="2016-03" db="EMBL/GenBank/DDBJ databases">
        <title>Acinetobacter genomospecies 28 strain ANC 4149.</title>
        <authorList>
            <person name="Radolfova-Krizova L."/>
            <person name="Nemec A."/>
        </authorList>
    </citation>
    <scope>NUCLEOTIDE SEQUENCE [LARGE SCALE GENOMIC DNA]</scope>
    <source>
        <strain evidence="5 6">ANC 4149</strain>
    </source>
</reference>
<comment type="similarity">
    <text evidence="1 4">Belongs to the UPF0677 family.</text>
</comment>
<dbReference type="SUPFAM" id="SSF53335">
    <property type="entry name" value="S-adenosyl-L-methionine-dependent methyltransferases"/>
    <property type="match status" value="1"/>
</dbReference>
<evidence type="ECO:0000313" key="6">
    <source>
        <dbReference type="Proteomes" id="UP000076276"/>
    </source>
</evidence>
<keyword evidence="3 5" id="KW-0808">Transferase</keyword>
<dbReference type="PANTHER" id="PTHR43619:SF2">
    <property type="entry name" value="S-ADENOSYL-L-METHIONINE-DEPENDENT METHYLTRANSFERASES SUPERFAMILY PROTEIN"/>
    <property type="match status" value="1"/>
</dbReference>